<dbReference type="InterPro" id="IPR012910">
    <property type="entry name" value="Plug_dom"/>
</dbReference>
<accession>A0A1I0RB82</accession>
<keyword evidence="3 7" id="KW-1134">Transmembrane beta strand</keyword>
<dbReference type="Gene3D" id="2.40.170.20">
    <property type="entry name" value="TonB-dependent receptor, beta-barrel domain"/>
    <property type="match status" value="1"/>
</dbReference>
<evidence type="ECO:0000313" key="10">
    <source>
        <dbReference type="Proteomes" id="UP000199310"/>
    </source>
</evidence>
<sequence length="1185" mass="130344">MLLLTVGFLNVSATALSQNVSLSGKNLPLETVFKEVKQQTGFIFLYPEIVLSKAKPVEVHVSNMPLNTFLEVLFKGQPLTYFIESKTINVTLLPDARANDRQPELSPGTNYLSDTLVNVQGRVSNDKGEFVGGILVSVKLGKAAAVTDDQGYFNIRNISSKSVLVFIGFNYQAKEIRVPQNGYAAVTLTTKVLQLDSVVVRNINTGYQILKKERATGSFGQPNMEVFSQRTGSMDVMARLEGLVPGLTVNRGQVTNSNGNGIATQSVVIRGASSIQLGTEPLYVVNGVVTNDFATVNLDDVTDITVLKDAAAAAIWGARAANGVVVVTTRQGAKNQRLTIGYSGFVNFQGKPDFDYLKRLNSAQYIQAAKETFDPKTYPWATLSRQSVAPHDVILYNQYRGLITAAQANKSLDSLAAIDNSGQISDLLYRNAMTTNHTISASGGNNIYSFYASLGYTSVASNTPGQKNNSYRINVTQNLHPNKRIQVTLNTQMTNVITSGKNYPGVTNTFLPYQLFKGPSGENLPMSYLLGFSDSLRQNYQARSATNLDYIPLDEVNYKYTQSNTLAFNVTANVGVNIWKGLSFQGTYGFMREPGNVTSYQDSKTREQRNTLLSLTVAPTIGSTPVYYYPTTGGLYTNSSNDQRNWTVRNQLVYAANPRNGKDALNIQVGQDAQESFGSRATTTIPGYDAALNSYPAIDYATLRKGVPGTILGFGSLTTQPYVYIQNQSRFTSYFALASYSYQQKYSLDLSWRQDHSNLFGHDESTQNKPIWSVGGKWQIGKESFMKRTNNWQNMLALRATYGITGNSPYVGAASLFDILRVVDANQQIGAVAGNALSISQPANTTLSWEITHTTNLGLDFSLLKDRISGSLDVYNKMTTGLIGNVTLNPFSGFASQTGNIGELSNKGIELALKTVNIKLRDFSWSTNIAFSYNKNKLLSYVDVNPQFFNANSKITSSYQVGYSLGPLFAYRYAGLDNMGDPQIYIKDHAVSKALDAATPDDVAYMGTMRPTFNGGLSNTFSYRGISLSVNMIYSLGNVMRREMNQFYTGRMWSSTAFNGPTISPEFLDRWKQPGDEQKTNVPSYVAGSASSSRRSVGYYVYGDLNVVSADYAKIRDITLGYDLPAYLLQRIKIRNIRVYAQATNFLVWTANSDHADPEYSSIQNGGRTLPPFKHSFSLGTNITF</sequence>
<dbReference type="SUPFAM" id="SSF49464">
    <property type="entry name" value="Carboxypeptidase regulatory domain-like"/>
    <property type="match status" value="1"/>
</dbReference>
<feature type="domain" description="TonB-dependent receptor plug" evidence="8">
    <location>
        <begin position="230"/>
        <end position="324"/>
    </location>
</feature>
<keyword evidence="4 7" id="KW-0812">Transmembrane</keyword>
<reference evidence="10" key="1">
    <citation type="submission" date="2016-10" db="EMBL/GenBank/DDBJ databases">
        <authorList>
            <person name="Varghese N."/>
            <person name="Submissions S."/>
        </authorList>
    </citation>
    <scope>NUCLEOTIDE SEQUENCE [LARGE SCALE GENOMIC DNA]</scope>
    <source>
        <strain evidence="10">DSM 3695</strain>
    </source>
</reference>
<evidence type="ECO:0000256" key="5">
    <source>
        <dbReference type="ARBA" id="ARBA00023136"/>
    </source>
</evidence>
<evidence type="ECO:0000256" key="7">
    <source>
        <dbReference type="PROSITE-ProRule" id="PRU01360"/>
    </source>
</evidence>
<dbReference type="NCBIfam" id="TIGR04057">
    <property type="entry name" value="SusC_RagA_signa"/>
    <property type="match status" value="1"/>
</dbReference>
<dbReference type="GO" id="GO:0009279">
    <property type="term" value="C:cell outer membrane"/>
    <property type="evidence" value="ECO:0007669"/>
    <property type="project" value="UniProtKB-SubCell"/>
</dbReference>
<evidence type="ECO:0000256" key="6">
    <source>
        <dbReference type="ARBA" id="ARBA00023237"/>
    </source>
</evidence>
<dbReference type="STRING" id="29529.SAMN04488122_2556"/>
<dbReference type="EMBL" id="FOJG01000001">
    <property type="protein sequence ID" value="SEW37890.1"/>
    <property type="molecule type" value="Genomic_DNA"/>
</dbReference>
<dbReference type="InterPro" id="IPR023997">
    <property type="entry name" value="TonB-dep_OMP_SusC/RagA_CS"/>
</dbReference>
<keyword evidence="10" id="KW-1185">Reference proteome</keyword>
<dbReference type="InterPro" id="IPR036942">
    <property type="entry name" value="Beta-barrel_TonB_sf"/>
</dbReference>
<evidence type="ECO:0000256" key="4">
    <source>
        <dbReference type="ARBA" id="ARBA00022692"/>
    </source>
</evidence>
<evidence type="ECO:0000256" key="2">
    <source>
        <dbReference type="ARBA" id="ARBA00022448"/>
    </source>
</evidence>
<keyword evidence="2 7" id="KW-0813">Transport</keyword>
<dbReference type="InterPro" id="IPR008969">
    <property type="entry name" value="CarboxyPept-like_regulatory"/>
</dbReference>
<dbReference type="InterPro" id="IPR039426">
    <property type="entry name" value="TonB-dep_rcpt-like"/>
</dbReference>
<protein>
    <submittedName>
        <fullName evidence="9">TonB-linked outer membrane protein, SusC/RagA family</fullName>
    </submittedName>
</protein>
<evidence type="ECO:0000256" key="3">
    <source>
        <dbReference type="ARBA" id="ARBA00022452"/>
    </source>
</evidence>
<proteinExistence type="inferred from homology"/>
<comment type="similarity">
    <text evidence="7">Belongs to the TonB-dependent receptor family.</text>
</comment>
<evidence type="ECO:0000259" key="8">
    <source>
        <dbReference type="Pfam" id="PF07715"/>
    </source>
</evidence>
<dbReference type="NCBIfam" id="TIGR04056">
    <property type="entry name" value="OMP_RagA_SusC"/>
    <property type="match status" value="1"/>
</dbReference>
<dbReference type="InterPro" id="IPR037066">
    <property type="entry name" value="Plug_dom_sf"/>
</dbReference>
<dbReference type="PROSITE" id="PS52016">
    <property type="entry name" value="TONB_DEPENDENT_REC_3"/>
    <property type="match status" value="1"/>
</dbReference>
<dbReference type="Proteomes" id="UP000199310">
    <property type="component" value="Unassembled WGS sequence"/>
</dbReference>
<evidence type="ECO:0000256" key="1">
    <source>
        <dbReference type="ARBA" id="ARBA00004571"/>
    </source>
</evidence>
<dbReference type="Pfam" id="PF07715">
    <property type="entry name" value="Plug"/>
    <property type="match status" value="1"/>
</dbReference>
<name>A0A1I0RB82_9BACT</name>
<dbReference type="Pfam" id="PF13715">
    <property type="entry name" value="CarbopepD_reg_2"/>
    <property type="match status" value="1"/>
</dbReference>
<evidence type="ECO:0000313" key="9">
    <source>
        <dbReference type="EMBL" id="SEW37890.1"/>
    </source>
</evidence>
<comment type="subcellular location">
    <subcellularLocation>
        <location evidence="1 7">Cell outer membrane</location>
        <topology evidence="1 7">Multi-pass membrane protein</topology>
    </subcellularLocation>
</comment>
<gene>
    <name evidence="9" type="ORF">SAMN04488122_2556</name>
</gene>
<keyword evidence="5 7" id="KW-0472">Membrane</keyword>
<keyword evidence="6 7" id="KW-0998">Cell outer membrane</keyword>
<dbReference type="Gene3D" id="2.170.130.10">
    <property type="entry name" value="TonB-dependent receptor, plug domain"/>
    <property type="match status" value="1"/>
</dbReference>
<dbReference type="InterPro" id="IPR023996">
    <property type="entry name" value="TonB-dep_OMP_SusC/RagA"/>
</dbReference>
<dbReference type="SUPFAM" id="SSF56935">
    <property type="entry name" value="Porins"/>
    <property type="match status" value="1"/>
</dbReference>
<dbReference type="AlphaFoldDB" id="A0A1I0RB82"/>
<organism evidence="9 10">
    <name type="scientific">Chitinophaga arvensicola</name>
    <dbReference type="NCBI Taxonomy" id="29529"/>
    <lineage>
        <taxon>Bacteria</taxon>
        <taxon>Pseudomonadati</taxon>
        <taxon>Bacteroidota</taxon>
        <taxon>Chitinophagia</taxon>
        <taxon>Chitinophagales</taxon>
        <taxon>Chitinophagaceae</taxon>
        <taxon>Chitinophaga</taxon>
    </lineage>
</organism>